<dbReference type="FunFam" id="2.130.10.10:FF:000109">
    <property type="entry name" value="WD repeat domain 36"/>
    <property type="match status" value="1"/>
</dbReference>
<dbReference type="InterPro" id="IPR019775">
    <property type="entry name" value="WD40_repeat_CS"/>
</dbReference>
<dbReference type="Pfam" id="PF25168">
    <property type="entry name" value="Beta-prop_WDR36-Utp21_2nd"/>
    <property type="match status" value="1"/>
</dbReference>
<evidence type="ECO:0000259" key="6">
    <source>
        <dbReference type="Pfam" id="PF25171"/>
    </source>
</evidence>
<dbReference type="GO" id="GO:0006364">
    <property type="term" value="P:rRNA processing"/>
    <property type="evidence" value="ECO:0000318"/>
    <property type="project" value="GO_Central"/>
</dbReference>
<dbReference type="InterPro" id="IPR015943">
    <property type="entry name" value="WD40/YVTN_repeat-like_dom_sf"/>
</dbReference>
<dbReference type="InterPro" id="IPR059157">
    <property type="entry name" value="WDR36-Utp21_N"/>
</dbReference>
<dbReference type="InterPro" id="IPR001680">
    <property type="entry name" value="WD40_rpt"/>
</dbReference>
<organism evidence="7 8">
    <name type="scientific">Strongylocentrotus purpuratus</name>
    <name type="common">Purple sea urchin</name>
    <dbReference type="NCBI Taxonomy" id="7668"/>
    <lineage>
        <taxon>Eukaryota</taxon>
        <taxon>Metazoa</taxon>
        <taxon>Echinodermata</taxon>
        <taxon>Eleutherozoa</taxon>
        <taxon>Echinozoa</taxon>
        <taxon>Echinoidea</taxon>
        <taxon>Euechinoidea</taxon>
        <taxon>Echinacea</taxon>
        <taxon>Camarodonta</taxon>
        <taxon>Echinidea</taxon>
        <taxon>Strongylocentrotidae</taxon>
        <taxon>Strongylocentrotus</taxon>
    </lineage>
</organism>
<feature type="region of interest" description="Disordered" evidence="4">
    <location>
        <begin position="661"/>
        <end position="696"/>
    </location>
</feature>
<dbReference type="GO" id="GO:0032040">
    <property type="term" value="C:small-subunit processome"/>
    <property type="evidence" value="ECO:0000318"/>
    <property type="project" value="GO_Central"/>
</dbReference>
<dbReference type="SMART" id="SM00320">
    <property type="entry name" value="WD40"/>
    <property type="match status" value="9"/>
</dbReference>
<dbReference type="GeneID" id="115928715"/>
<evidence type="ECO:0000256" key="1">
    <source>
        <dbReference type="ARBA" id="ARBA00022574"/>
    </source>
</evidence>
<dbReference type="InParanoid" id="A0A7M7T435"/>
<evidence type="ECO:0000256" key="4">
    <source>
        <dbReference type="SAM" id="MobiDB-lite"/>
    </source>
</evidence>
<feature type="domain" description="WDR36/Utp21 N-terminal" evidence="6">
    <location>
        <begin position="39"/>
        <end position="304"/>
    </location>
</feature>
<proteinExistence type="predicted"/>
<feature type="repeat" description="WD" evidence="3">
    <location>
        <begin position="270"/>
        <end position="301"/>
    </location>
</feature>
<feature type="repeat" description="WD" evidence="3">
    <location>
        <begin position="99"/>
        <end position="138"/>
    </location>
</feature>
<reference evidence="7" key="2">
    <citation type="submission" date="2021-01" db="UniProtKB">
        <authorList>
            <consortium name="EnsemblMetazoa"/>
        </authorList>
    </citation>
    <scope>IDENTIFICATION</scope>
</reference>
<feature type="compositionally biased region" description="Acidic residues" evidence="4">
    <location>
        <begin position="678"/>
        <end position="693"/>
    </location>
</feature>
<feature type="repeat" description="WD" evidence="3">
    <location>
        <begin position="476"/>
        <end position="517"/>
    </location>
</feature>
<dbReference type="AlphaFoldDB" id="A0A7M7T435"/>
<dbReference type="Pfam" id="PF25171">
    <property type="entry name" value="Beta-prop_WDR36-Utp21_1st"/>
    <property type="match status" value="1"/>
</dbReference>
<reference evidence="8" key="1">
    <citation type="submission" date="2015-02" db="EMBL/GenBank/DDBJ databases">
        <title>Genome sequencing for Strongylocentrotus purpuratus.</title>
        <authorList>
            <person name="Murali S."/>
            <person name="Liu Y."/>
            <person name="Vee V."/>
            <person name="English A."/>
            <person name="Wang M."/>
            <person name="Skinner E."/>
            <person name="Han Y."/>
            <person name="Muzny D.M."/>
            <person name="Worley K.C."/>
            <person name="Gibbs R.A."/>
        </authorList>
    </citation>
    <scope>NUCLEOTIDE SEQUENCE</scope>
</reference>
<sequence length="907" mass="100895">MSKYNRGSNIFAGFRSLGFVCNNVPHGMRYHARSKDHYVITAIGKAFHTYRVSKLAIVAVSDTHPEDITCLVADAFLAYTACKNVVRAFTLGQKVVHTYNGHTSDVHLLLPFGDHLVSVDADSNLKIWDIQSEELYLDLPFDNNIFRISALMHPATYLNKILLGSHQGGMQLWNIKSNKLLYTFQNLDSPITVIKQSPAVDVVAIGLANGKIILLNIKYDETIVTFTQDWGPVTDIAFRTDGNPIMVTGSTAGHLAIWNLEERRLQAQMRDVHAGAVAAVSFLTSEPILVTNGGDNTLKVWIFDQPDGSGRILRLRKGHSAPPTCIKYYGKMGKNILSAGQDGTLKSFSMVHDKHNKDLGVAAYDKAPGKKKDSKKGWKHMRPITCFAAETSRESDWDGIAACHQGTSMVTTWNYQKSNMGKHKIKHDRFKGVPGVQATAVDISSCGNFLAVGWSTGDADQYNIQSGIHRGTYGDPKAHDGAIRGLAINGLNQVVITGSADCQLKFWHFKKKNLLQSLEFSLPISQLLLHRESSMLAVVTDDFTIHVVDADLKRVVRRFSGHHNRVTDLAFSQDARWLITSSMDCTVRTWDLPTAKLIDCFLVDEAVTSVTLSPTNDFLATSHVDDLGIYLWSNKTLYSHVSIRPLPDDYVPTLISLPGTSAEKGQATGVDVEAGDEKMEEEDEEEEKEEEELMEFKSPDQIGEELITLSLLPNSRWQSLTHLDLIKKRNKPKQPPKAPKAAPFFLPTVAGLTPKFIASSDEQTDKPSSHVLNLSNMEMKSDLCVLLEKGTSPEHYDAVLKFLKTMSPSRIDMEFRSLDPVGGGSVLAMRQFISFLHYSLTTGRDYELIQAYLALFLKLHGAMIARESDLAEELSSLAQIQESSWLRIQRHFDQSLCLVKYLKSAKI</sequence>
<dbReference type="InterPro" id="IPR007319">
    <property type="entry name" value="WDR36/Utp21_C"/>
</dbReference>
<dbReference type="PROSITE" id="PS00678">
    <property type="entry name" value="WD_REPEATS_1"/>
    <property type="match status" value="2"/>
</dbReference>
<dbReference type="PANTHER" id="PTHR22840:SF12">
    <property type="entry name" value="WD REPEAT-CONTAINING PROTEIN 36"/>
    <property type="match status" value="1"/>
</dbReference>
<dbReference type="InterPro" id="IPR011047">
    <property type="entry name" value="Quinoprotein_ADH-like_sf"/>
</dbReference>
<evidence type="ECO:0000256" key="3">
    <source>
        <dbReference type="PROSITE-ProRule" id="PRU00221"/>
    </source>
</evidence>
<accession>A0A7M7T435</accession>
<evidence type="ECO:0000259" key="5">
    <source>
        <dbReference type="Pfam" id="PF04192"/>
    </source>
</evidence>
<dbReference type="EnsemblMetazoa" id="XM_030996543">
    <property type="protein sequence ID" value="XP_030852403"/>
    <property type="gene ID" value="LOC115928715"/>
</dbReference>
<dbReference type="OrthoDB" id="10250769at2759"/>
<keyword evidence="1 3" id="KW-0853">WD repeat</keyword>
<evidence type="ECO:0008006" key="9">
    <source>
        <dbReference type="Google" id="ProtNLM"/>
    </source>
</evidence>
<keyword evidence="8" id="KW-1185">Reference proteome</keyword>
<dbReference type="GO" id="GO:0034388">
    <property type="term" value="C:Pwp2p-containing subcomplex of 90S preribosome"/>
    <property type="evidence" value="ECO:0000318"/>
    <property type="project" value="GO_Central"/>
</dbReference>
<feature type="domain" description="WDR36/Utp21 C-terminal" evidence="5">
    <location>
        <begin position="700"/>
        <end position="903"/>
    </location>
</feature>
<dbReference type="FunCoup" id="A0A7M7T435">
    <property type="interactions" value="1677"/>
</dbReference>
<dbReference type="PROSITE" id="PS50082">
    <property type="entry name" value="WD_REPEATS_2"/>
    <property type="match status" value="4"/>
</dbReference>
<dbReference type="RefSeq" id="XP_030852403.1">
    <property type="nucleotide sequence ID" value="XM_030996543.1"/>
</dbReference>
<dbReference type="PANTHER" id="PTHR22840">
    <property type="entry name" value="WD REPEAT-CONTAINING PROTEIN 36"/>
    <property type="match status" value="1"/>
</dbReference>
<dbReference type="OMA" id="CIYAWRA"/>
<protein>
    <recommendedName>
        <fullName evidence="9">Small-subunit processome Utp21 domain-containing protein</fullName>
    </recommendedName>
</protein>
<dbReference type="SUPFAM" id="SSF50998">
    <property type="entry name" value="Quinoprotein alcohol dehydrogenase-like"/>
    <property type="match status" value="1"/>
</dbReference>
<dbReference type="KEGG" id="spu:115928715"/>
<dbReference type="PROSITE" id="PS50294">
    <property type="entry name" value="WD_REPEATS_REGION"/>
    <property type="match status" value="2"/>
</dbReference>
<dbReference type="Proteomes" id="UP000007110">
    <property type="component" value="Unassembled WGS sequence"/>
</dbReference>
<keyword evidence="2" id="KW-0677">Repeat</keyword>
<dbReference type="Gene3D" id="2.130.10.10">
    <property type="entry name" value="YVTN repeat-like/Quinoprotein amine dehydrogenase"/>
    <property type="match status" value="2"/>
</dbReference>
<evidence type="ECO:0000313" key="7">
    <source>
        <dbReference type="EnsemblMetazoa" id="XP_030852403"/>
    </source>
</evidence>
<dbReference type="Pfam" id="PF04192">
    <property type="entry name" value="Utp21"/>
    <property type="match status" value="1"/>
</dbReference>
<evidence type="ECO:0000313" key="8">
    <source>
        <dbReference type="Proteomes" id="UP000007110"/>
    </source>
</evidence>
<name>A0A7M7T435_STRPU</name>
<dbReference type="FunFam" id="2.130.10.10:FF:000139">
    <property type="entry name" value="WD repeat domain 36"/>
    <property type="match status" value="1"/>
</dbReference>
<feature type="repeat" description="WD" evidence="3">
    <location>
        <begin position="559"/>
        <end position="600"/>
    </location>
</feature>
<evidence type="ECO:0000256" key="2">
    <source>
        <dbReference type="ARBA" id="ARBA00022737"/>
    </source>
</evidence>